<dbReference type="STRING" id="329885.A0A4U0U9A0"/>
<comment type="caution">
    <text evidence="21">The sequence shown here is derived from an EMBL/GenBank/DDBJ whole genome shotgun (WGS) entry which is preliminary data.</text>
</comment>
<keyword evidence="5" id="KW-0378">Hydrolase</keyword>
<comment type="catalytic activity">
    <reaction evidence="15">
        <text>ATP + H2O = ADP + phosphate + H(+)</text>
        <dbReference type="Rhea" id="RHEA:13065"/>
        <dbReference type="ChEBI" id="CHEBI:15377"/>
        <dbReference type="ChEBI" id="CHEBI:15378"/>
        <dbReference type="ChEBI" id="CHEBI:30616"/>
        <dbReference type="ChEBI" id="CHEBI:43474"/>
        <dbReference type="ChEBI" id="CHEBI:456216"/>
        <dbReference type="EC" id="3.6.4.13"/>
    </reaction>
</comment>
<protein>
    <recommendedName>
        <fullName evidence="3">RNA helicase</fullName>
        <ecNumber evidence="3">3.6.4.13</ecNumber>
    </recommendedName>
</protein>
<dbReference type="PANTHER" id="PTHR47958">
    <property type="entry name" value="ATP-DEPENDENT RNA HELICASE DBP3"/>
    <property type="match status" value="1"/>
</dbReference>
<dbReference type="AlphaFoldDB" id="A0A4U0U9A0"/>
<sequence>MADKPTPTESDTSANLSKSFADRLTFPTDSTKTTNGTNPNASSFTPTGKFSWADEVTTPTQESEDKIEDTSTPSKSQAAKTDDGSLGAKTDDSSLDMAQTDGSTTFTGGSGGLEEPEFDVNVKLADLQEDPNNPLYSAKSFSDLQLPDELLRGLASMNFRKPSKIQERALPLLLKNPPSNLIGQSQSGTGKTAAFTLNMLSRIDLKVKNPQCLVLAPTRELAKQIAGVVTLMGTFLMDQGLEISEAVPQSVPRGQQLLGQIVVGTPGTTMDMIKRRQIDVRAMKVLTLDEADNMLDQQGMGDQCQRVKNLLPKTVQVVLFSATFPPQVLDFASRFAPKANELRLEVQNLTVKGIKQFYLDCSNDQEKYNALVKFYGLMTIASSIIFVHRRDTAAEIERRMTAEGHKVAMLSGALEGEERDRVFSRFRSGEAKVLITTNVLARGIDVQTVTMVINYDIPETFGGRPDYETYLHRIGRTGRFGRTGAALSFVHDPKSWNNLMAICKHFGTEPTRLETDDWDAVEKKLKAVMKNQRNAGPVAAAGADAAEPPVQSEEPMAD</sequence>
<dbReference type="SMART" id="SM00490">
    <property type="entry name" value="HELICc"/>
    <property type="match status" value="1"/>
</dbReference>
<evidence type="ECO:0000256" key="14">
    <source>
        <dbReference type="ARBA" id="ARBA00038750"/>
    </source>
</evidence>
<dbReference type="InterPro" id="IPR014001">
    <property type="entry name" value="Helicase_ATP-bd"/>
</dbReference>
<dbReference type="InterPro" id="IPR014014">
    <property type="entry name" value="RNA_helicase_DEAD_Q_motif"/>
</dbReference>
<proteinExistence type="inferred from homology"/>
<dbReference type="SMART" id="SM00487">
    <property type="entry name" value="DEXDc"/>
    <property type="match status" value="1"/>
</dbReference>
<evidence type="ECO:0000259" key="20">
    <source>
        <dbReference type="PROSITE" id="PS51195"/>
    </source>
</evidence>
<reference evidence="21 22" key="1">
    <citation type="submission" date="2017-03" db="EMBL/GenBank/DDBJ databases">
        <title>Genomes of endolithic fungi from Antarctica.</title>
        <authorList>
            <person name="Coleine C."/>
            <person name="Masonjones S."/>
            <person name="Stajich J.E."/>
        </authorList>
    </citation>
    <scope>NUCLEOTIDE SEQUENCE [LARGE SCALE GENOMIC DNA]</scope>
    <source>
        <strain evidence="21 22">CCFEE 5311</strain>
    </source>
</reference>
<dbReference type="GO" id="GO:0031965">
    <property type="term" value="C:nuclear membrane"/>
    <property type="evidence" value="ECO:0007669"/>
    <property type="project" value="UniProtKB-SubCell"/>
</dbReference>
<dbReference type="Gene3D" id="3.40.50.300">
    <property type="entry name" value="P-loop containing nucleotide triphosphate hydrolases"/>
    <property type="match status" value="2"/>
</dbReference>
<evidence type="ECO:0000256" key="1">
    <source>
        <dbReference type="ARBA" id="ARBA00004335"/>
    </source>
</evidence>
<comment type="subunit">
    <text evidence="14">Associates with the nuclear pore complex.</text>
</comment>
<feature type="domain" description="Helicase ATP-binding" evidence="18">
    <location>
        <begin position="172"/>
        <end position="342"/>
    </location>
</feature>
<evidence type="ECO:0000259" key="18">
    <source>
        <dbReference type="PROSITE" id="PS51192"/>
    </source>
</evidence>
<evidence type="ECO:0000256" key="13">
    <source>
        <dbReference type="ARBA" id="ARBA00038143"/>
    </source>
</evidence>
<dbReference type="PROSITE" id="PS51194">
    <property type="entry name" value="HELICASE_CTER"/>
    <property type="match status" value="1"/>
</dbReference>
<keyword evidence="11" id="KW-0539">Nucleus</keyword>
<accession>A0A4U0U9A0</accession>
<evidence type="ECO:0000256" key="9">
    <source>
        <dbReference type="ARBA" id="ARBA00022884"/>
    </source>
</evidence>
<dbReference type="GO" id="GO:0005524">
    <property type="term" value="F:ATP binding"/>
    <property type="evidence" value="ECO:0007669"/>
    <property type="project" value="UniProtKB-KW"/>
</dbReference>
<feature type="compositionally biased region" description="Polar residues" evidence="17">
    <location>
        <begin position="70"/>
        <end position="79"/>
    </location>
</feature>
<evidence type="ECO:0000256" key="15">
    <source>
        <dbReference type="ARBA" id="ARBA00047984"/>
    </source>
</evidence>
<evidence type="ECO:0000313" key="22">
    <source>
        <dbReference type="Proteomes" id="UP000310066"/>
    </source>
</evidence>
<evidence type="ECO:0000256" key="10">
    <source>
        <dbReference type="ARBA" id="ARBA00023010"/>
    </source>
</evidence>
<evidence type="ECO:0000256" key="16">
    <source>
        <dbReference type="PROSITE-ProRule" id="PRU00552"/>
    </source>
</evidence>
<evidence type="ECO:0000256" key="3">
    <source>
        <dbReference type="ARBA" id="ARBA00012552"/>
    </source>
</evidence>
<feature type="region of interest" description="Disordered" evidence="17">
    <location>
        <begin position="536"/>
        <end position="558"/>
    </location>
</feature>
<evidence type="ECO:0000256" key="12">
    <source>
        <dbReference type="ARBA" id="ARBA00037213"/>
    </source>
</evidence>
<evidence type="ECO:0000256" key="7">
    <source>
        <dbReference type="ARBA" id="ARBA00022816"/>
    </source>
</evidence>
<dbReference type="GO" id="GO:0051028">
    <property type="term" value="P:mRNA transport"/>
    <property type="evidence" value="ECO:0007669"/>
    <property type="project" value="UniProtKB-KW"/>
</dbReference>
<evidence type="ECO:0000259" key="19">
    <source>
        <dbReference type="PROSITE" id="PS51194"/>
    </source>
</evidence>
<keyword evidence="7" id="KW-0813">Transport</keyword>
<dbReference type="InterPro" id="IPR001650">
    <property type="entry name" value="Helicase_C-like"/>
</dbReference>
<dbReference type="GO" id="GO:0016787">
    <property type="term" value="F:hydrolase activity"/>
    <property type="evidence" value="ECO:0007669"/>
    <property type="project" value="UniProtKB-KW"/>
</dbReference>
<feature type="compositionally biased region" description="Polar residues" evidence="17">
    <location>
        <begin position="27"/>
        <end position="48"/>
    </location>
</feature>
<dbReference type="OrthoDB" id="10265785at2759"/>
<comment type="similarity">
    <text evidence="13">Belongs to the DEAD box helicase family. DDX19/DBP5 subfamily.</text>
</comment>
<feature type="compositionally biased region" description="Low complexity" evidence="17">
    <location>
        <begin position="536"/>
        <end position="550"/>
    </location>
</feature>
<gene>
    <name evidence="21" type="ORF">B0A54_15307</name>
</gene>
<keyword evidence="8" id="KW-0067">ATP-binding</keyword>
<keyword evidence="11" id="KW-0653">Protein transport</keyword>
<evidence type="ECO:0000256" key="6">
    <source>
        <dbReference type="ARBA" id="ARBA00022806"/>
    </source>
</evidence>
<feature type="region of interest" description="Disordered" evidence="17">
    <location>
        <begin position="1"/>
        <end position="115"/>
    </location>
</feature>
<keyword evidence="9" id="KW-0694">RNA-binding</keyword>
<dbReference type="CDD" id="cd17963">
    <property type="entry name" value="DEADc_DDX19_DDX25"/>
    <property type="match status" value="1"/>
</dbReference>
<feature type="domain" description="Helicase C-terminal" evidence="19">
    <location>
        <begin position="353"/>
        <end position="529"/>
    </location>
</feature>
<keyword evidence="7" id="KW-0509">mRNA transport</keyword>
<evidence type="ECO:0000256" key="5">
    <source>
        <dbReference type="ARBA" id="ARBA00022801"/>
    </source>
</evidence>
<dbReference type="Pfam" id="PF00270">
    <property type="entry name" value="DEAD"/>
    <property type="match status" value="1"/>
</dbReference>
<dbReference type="FunFam" id="3.40.50.300:FF:000849">
    <property type="entry name" value="ATP-dependent RNA helicase DBP5"/>
    <property type="match status" value="1"/>
</dbReference>
<keyword evidence="4" id="KW-0547">Nucleotide-binding</keyword>
<evidence type="ECO:0000256" key="4">
    <source>
        <dbReference type="ARBA" id="ARBA00022741"/>
    </source>
</evidence>
<name>A0A4U0U9A0_9PEZI</name>
<dbReference type="GO" id="GO:0003723">
    <property type="term" value="F:RNA binding"/>
    <property type="evidence" value="ECO:0007669"/>
    <property type="project" value="UniProtKB-KW"/>
</dbReference>
<dbReference type="Pfam" id="PF00271">
    <property type="entry name" value="Helicase_C"/>
    <property type="match status" value="1"/>
</dbReference>
<dbReference type="CDD" id="cd18787">
    <property type="entry name" value="SF2_C_DEAD"/>
    <property type="match status" value="1"/>
</dbReference>
<evidence type="ECO:0000256" key="2">
    <source>
        <dbReference type="ARBA" id="ARBA00004567"/>
    </source>
</evidence>
<dbReference type="SUPFAM" id="SSF52540">
    <property type="entry name" value="P-loop containing nucleoside triphosphate hydrolases"/>
    <property type="match status" value="1"/>
</dbReference>
<comment type="subcellular location">
    <subcellularLocation>
        <location evidence="1">Nucleus membrane</location>
        <topology evidence="1">Peripheral membrane protein</topology>
        <orientation evidence="1">Cytoplasmic side</orientation>
    </subcellularLocation>
    <subcellularLocation>
        <location evidence="2">Nucleus</location>
        <location evidence="2">Nuclear pore complex</location>
    </subcellularLocation>
</comment>
<feature type="short sequence motif" description="Q motif" evidence="16">
    <location>
        <begin position="139"/>
        <end position="167"/>
    </location>
</feature>
<dbReference type="PROSITE" id="PS51195">
    <property type="entry name" value="Q_MOTIF"/>
    <property type="match status" value="1"/>
</dbReference>
<dbReference type="GO" id="GO:0015031">
    <property type="term" value="P:protein transport"/>
    <property type="evidence" value="ECO:0007669"/>
    <property type="project" value="UniProtKB-KW"/>
</dbReference>
<evidence type="ECO:0000313" key="21">
    <source>
        <dbReference type="EMBL" id="TKA31252.1"/>
    </source>
</evidence>
<dbReference type="InterPro" id="IPR027417">
    <property type="entry name" value="P-loop_NTPase"/>
</dbReference>
<keyword evidence="6 21" id="KW-0347">Helicase</keyword>
<dbReference type="Proteomes" id="UP000310066">
    <property type="component" value="Unassembled WGS sequence"/>
</dbReference>
<feature type="compositionally biased region" description="Polar residues" evidence="17">
    <location>
        <begin position="7"/>
        <end position="18"/>
    </location>
</feature>
<evidence type="ECO:0000256" key="17">
    <source>
        <dbReference type="SAM" id="MobiDB-lite"/>
    </source>
</evidence>
<keyword evidence="10" id="KW-0811">Translocation</keyword>
<evidence type="ECO:0000256" key="8">
    <source>
        <dbReference type="ARBA" id="ARBA00022840"/>
    </source>
</evidence>
<organism evidence="21 22">
    <name type="scientific">Friedmanniomyces endolithicus</name>
    <dbReference type="NCBI Taxonomy" id="329885"/>
    <lineage>
        <taxon>Eukaryota</taxon>
        <taxon>Fungi</taxon>
        <taxon>Dikarya</taxon>
        <taxon>Ascomycota</taxon>
        <taxon>Pezizomycotina</taxon>
        <taxon>Dothideomycetes</taxon>
        <taxon>Dothideomycetidae</taxon>
        <taxon>Mycosphaerellales</taxon>
        <taxon>Teratosphaeriaceae</taxon>
        <taxon>Friedmanniomyces</taxon>
    </lineage>
</organism>
<comment type="function">
    <text evidence="12">ATP-dependent RNA helicase associated with the nuclear pore complex and essential for mRNA export from the nucleus. May participate in a terminal step of mRNA export through the removal of proteins that accompany mRNA through the nucleopore complex. May also be involved in early transcription.</text>
</comment>
<dbReference type="EMBL" id="NAJP01000097">
    <property type="protein sequence ID" value="TKA31252.1"/>
    <property type="molecule type" value="Genomic_DNA"/>
</dbReference>
<dbReference type="PROSITE" id="PS51192">
    <property type="entry name" value="HELICASE_ATP_BIND_1"/>
    <property type="match status" value="1"/>
</dbReference>
<feature type="domain" description="DEAD-box RNA helicase Q" evidence="20">
    <location>
        <begin position="139"/>
        <end position="167"/>
    </location>
</feature>
<dbReference type="GO" id="GO:0003724">
    <property type="term" value="F:RNA helicase activity"/>
    <property type="evidence" value="ECO:0007669"/>
    <property type="project" value="UniProtKB-EC"/>
</dbReference>
<dbReference type="EC" id="3.6.4.13" evidence="3"/>
<dbReference type="GO" id="GO:0005643">
    <property type="term" value="C:nuclear pore"/>
    <property type="evidence" value="ECO:0007669"/>
    <property type="project" value="UniProtKB-SubCell"/>
</dbReference>
<keyword evidence="11" id="KW-0906">Nuclear pore complex</keyword>
<dbReference type="InterPro" id="IPR011545">
    <property type="entry name" value="DEAD/DEAH_box_helicase_dom"/>
</dbReference>
<evidence type="ECO:0000256" key="11">
    <source>
        <dbReference type="ARBA" id="ARBA00023132"/>
    </source>
</evidence>